<dbReference type="InterPro" id="IPR005545">
    <property type="entry name" value="YCII"/>
</dbReference>
<comment type="similarity">
    <text evidence="1">Belongs to the YciI family.</text>
</comment>
<evidence type="ECO:0000256" key="1">
    <source>
        <dbReference type="ARBA" id="ARBA00007689"/>
    </source>
</evidence>
<evidence type="ECO:0000313" key="3">
    <source>
        <dbReference type="EMBL" id="QES25278.1"/>
    </source>
</evidence>
<dbReference type="Proteomes" id="UP000323046">
    <property type="component" value="Chromosome"/>
</dbReference>
<dbReference type="AlphaFoldDB" id="A0A5P2B672"/>
<organism evidence="3 4">
    <name type="scientific">Streptomyces venezuelae</name>
    <dbReference type="NCBI Taxonomy" id="54571"/>
    <lineage>
        <taxon>Bacteria</taxon>
        <taxon>Bacillati</taxon>
        <taxon>Actinomycetota</taxon>
        <taxon>Actinomycetes</taxon>
        <taxon>Kitasatosporales</taxon>
        <taxon>Streptomycetaceae</taxon>
        <taxon>Streptomyces</taxon>
    </lineage>
</organism>
<dbReference type="Gene3D" id="3.30.70.1060">
    <property type="entry name" value="Dimeric alpha+beta barrel"/>
    <property type="match status" value="1"/>
</dbReference>
<dbReference type="InterPro" id="IPR011008">
    <property type="entry name" value="Dimeric_a/b-barrel"/>
</dbReference>
<name>A0A5P2B672_STRVZ</name>
<accession>A0A5P2B672</accession>
<evidence type="ECO:0000259" key="2">
    <source>
        <dbReference type="Pfam" id="PF03795"/>
    </source>
</evidence>
<sequence length="138" mass="14984">MKYLVMVQGSQADYEAMSGKPSADSPAWSEKELQAMFAFMSELNNDLAESGELVDGQGLTEPAQTRFVSRDKDGRPVITDGPYGETKEVLAGYWVLDCESLERVTEIALRISECPSPEGVVDPPVVIRPLQDASGGEV</sequence>
<evidence type="ECO:0000313" key="4">
    <source>
        <dbReference type="Proteomes" id="UP000323046"/>
    </source>
</evidence>
<dbReference type="SUPFAM" id="SSF54909">
    <property type="entry name" value="Dimeric alpha+beta barrel"/>
    <property type="match status" value="1"/>
</dbReference>
<dbReference type="PANTHER" id="PTHR35174">
    <property type="entry name" value="BLL7171 PROTEIN-RELATED"/>
    <property type="match status" value="1"/>
</dbReference>
<dbReference type="EMBL" id="CP029193">
    <property type="protein sequence ID" value="QES25278.1"/>
    <property type="molecule type" value="Genomic_DNA"/>
</dbReference>
<gene>
    <name evidence="3" type="ORF">DEJ47_01320</name>
</gene>
<dbReference type="Pfam" id="PF03795">
    <property type="entry name" value="YCII"/>
    <property type="match status" value="1"/>
</dbReference>
<dbReference type="RefSeq" id="WP_150164083.1">
    <property type="nucleotide sequence ID" value="NZ_CP029193.1"/>
</dbReference>
<keyword evidence="4" id="KW-1185">Reference proteome</keyword>
<dbReference type="PANTHER" id="PTHR35174:SF3">
    <property type="entry name" value="BLL7171 PROTEIN"/>
    <property type="match status" value="1"/>
</dbReference>
<feature type="domain" description="YCII-related" evidence="2">
    <location>
        <begin position="1"/>
        <end position="111"/>
    </location>
</feature>
<reference evidence="3 4" key="1">
    <citation type="submission" date="2018-05" db="EMBL/GenBank/DDBJ databases">
        <title>Streptomyces venezuelae.</title>
        <authorList>
            <person name="Kim W."/>
            <person name="Lee N."/>
            <person name="Cho B.-K."/>
        </authorList>
    </citation>
    <scope>NUCLEOTIDE SEQUENCE [LARGE SCALE GENOMIC DNA]</scope>
    <source>
        <strain evidence="3 4">ATCC 14583</strain>
    </source>
</reference>
<protein>
    <recommendedName>
        <fullName evidence="2">YCII-related domain-containing protein</fullName>
    </recommendedName>
</protein>
<proteinExistence type="inferred from homology"/>
<dbReference type="OrthoDB" id="668782at2"/>